<keyword evidence="2 6" id="KW-0813">Transport</keyword>
<evidence type="ECO:0000256" key="3">
    <source>
        <dbReference type="ARBA" id="ARBA00022781"/>
    </source>
</evidence>
<accession>A0A923E9X6</accession>
<dbReference type="GO" id="GO:0046933">
    <property type="term" value="F:proton-transporting ATP synthase activity, rotational mechanism"/>
    <property type="evidence" value="ECO:0007669"/>
    <property type="project" value="UniProtKB-UniRule"/>
</dbReference>
<organism evidence="8 9">
    <name type="scientific">Clostridium tetanomorphum</name>
    <dbReference type="NCBI Taxonomy" id="1553"/>
    <lineage>
        <taxon>Bacteria</taxon>
        <taxon>Bacillati</taxon>
        <taxon>Bacillota</taxon>
        <taxon>Clostridia</taxon>
        <taxon>Eubacteriales</taxon>
        <taxon>Clostridiaceae</taxon>
        <taxon>Clostridium</taxon>
    </lineage>
</organism>
<gene>
    <name evidence="6" type="primary">atpE</name>
    <name evidence="8" type="ORF">HGG79_01715</name>
</gene>
<evidence type="ECO:0000256" key="2">
    <source>
        <dbReference type="ARBA" id="ARBA00022448"/>
    </source>
</evidence>
<evidence type="ECO:0000256" key="1">
    <source>
        <dbReference type="ARBA" id="ARBA00005901"/>
    </source>
</evidence>
<dbReference type="SUPFAM" id="SSF81573">
    <property type="entry name" value="F1F0 ATP synthase subunit B, membrane domain"/>
    <property type="match status" value="1"/>
</dbReference>
<keyword evidence="3 6" id="KW-0375">Hydrogen ion transport</keyword>
<dbReference type="EMBL" id="JAAZWO010000002">
    <property type="protein sequence ID" value="MBC2396498.1"/>
    <property type="molecule type" value="Genomic_DNA"/>
</dbReference>
<dbReference type="GO" id="GO:0046961">
    <property type="term" value="F:proton-transporting ATPase activity, rotational mechanism"/>
    <property type="evidence" value="ECO:0007669"/>
    <property type="project" value="InterPro"/>
</dbReference>
<proteinExistence type="inferred from homology"/>
<evidence type="ECO:0000256" key="7">
    <source>
        <dbReference type="SAM" id="Coils"/>
    </source>
</evidence>
<comment type="caution">
    <text evidence="8">The sequence shown here is derived from an EMBL/GenBank/DDBJ whole genome shotgun (WGS) entry which is preliminary data.</text>
</comment>
<dbReference type="SUPFAM" id="SSF160527">
    <property type="entry name" value="V-type ATPase subunit E-like"/>
    <property type="match status" value="1"/>
</dbReference>
<dbReference type="Gene3D" id="3.30.2320.30">
    <property type="entry name" value="ATP synthase, E subunit, C-terminal"/>
    <property type="match status" value="1"/>
</dbReference>
<dbReference type="HAMAP" id="MF_00311">
    <property type="entry name" value="ATP_synth_E_arch"/>
    <property type="match status" value="1"/>
</dbReference>
<dbReference type="InterPro" id="IPR002842">
    <property type="entry name" value="ATPase_V1_Esu"/>
</dbReference>
<evidence type="ECO:0000313" key="9">
    <source>
        <dbReference type="Proteomes" id="UP000563151"/>
    </source>
</evidence>
<comment type="similarity">
    <text evidence="1 6">Belongs to the V-ATPase E subunit family.</text>
</comment>
<evidence type="ECO:0000256" key="5">
    <source>
        <dbReference type="ARBA" id="ARBA00023310"/>
    </source>
</evidence>
<dbReference type="GO" id="GO:0005524">
    <property type="term" value="F:ATP binding"/>
    <property type="evidence" value="ECO:0007669"/>
    <property type="project" value="UniProtKB-UniRule"/>
</dbReference>
<dbReference type="Gene3D" id="1.20.5.620">
    <property type="entry name" value="F1F0 ATP synthase subunit B, membrane domain"/>
    <property type="match status" value="1"/>
</dbReference>
<evidence type="ECO:0000256" key="4">
    <source>
        <dbReference type="ARBA" id="ARBA00023065"/>
    </source>
</evidence>
<dbReference type="AlphaFoldDB" id="A0A923E9X6"/>
<dbReference type="GO" id="GO:0033178">
    <property type="term" value="C:proton-transporting two-sector ATPase complex, catalytic domain"/>
    <property type="evidence" value="ECO:0007669"/>
    <property type="project" value="InterPro"/>
</dbReference>
<keyword evidence="7" id="KW-0175">Coiled coil</keyword>
<reference evidence="8 9" key="1">
    <citation type="submission" date="2020-04" db="EMBL/GenBank/DDBJ databases">
        <title>Genomic insights into acetone-butanol-ethanol (ABE) fermentation by sequencing solventogenic clostridia strains.</title>
        <authorList>
            <person name="Brown S."/>
        </authorList>
    </citation>
    <scope>NUCLEOTIDE SEQUENCE [LARGE SCALE GENOMIC DNA]</scope>
    <source>
        <strain evidence="8 9">DJ011</strain>
    </source>
</reference>
<feature type="coiled-coil region" evidence="7">
    <location>
        <begin position="12"/>
        <end position="47"/>
    </location>
</feature>
<dbReference type="Pfam" id="PF01991">
    <property type="entry name" value="vATP-synt_E"/>
    <property type="match status" value="1"/>
</dbReference>
<evidence type="ECO:0000313" key="8">
    <source>
        <dbReference type="EMBL" id="MBC2396498.1"/>
    </source>
</evidence>
<keyword evidence="9" id="KW-1185">Reference proteome</keyword>
<protein>
    <recommendedName>
        <fullName evidence="6">V-type proton ATPase subunit E</fullName>
    </recommendedName>
    <alternativeName>
        <fullName evidence="6">V-ATPase subunit E</fullName>
    </alternativeName>
</protein>
<dbReference type="GO" id="GO:0042777">
    <property type="term" value="P:proton motive force-driven plasma membrane ATP synthesis"/>
    <property type="evidence" value="ECO:0007669"/>
    <property type="project" value="UniProtKB-UniRule"/>
</dbReference>
<name>A0A923E9X6_CLOTT</name>
<sequence length="198" mass="23017">MSNLENLTSKIIKDAEIKANAILDEARKEERRIIDDKTKDAEQKKNEIINKAHLEGKSRKERVISNAHLFIRNRKLEAKGEIINKIYKEALDKLNKLPKEVYLNFIRQSLLSLNIDGDEELILSSNDKYIQKEFLDEINEELKKKGKKGEINISSERRDFVGGFILFKNGIEINNTFEALIFSLRDELEPRIINTVFS</sequence>
<keyword evidence="5 6" id="KW-0066">ATP synthesis</keyword>
<keyword evidence="4 6" id="KW-0406">Ion transport</keyword>
<dbReference type="InterPro" id="IPR038495">
    <property type="entry name" value="ATPase_E_C"/>
</dbReference>
<dbReference type="InterPro" id="IPR028987">
    <property type="entry name" value="ATP_synth_B-like_membr_sf"/>
</dbReference>
<dbReference type="RefSeq" id="WP_173680321.1">
    <property type="nucleotide sequence ID" value="NZ_JAAZWO010000002.1"/>
</dbReference>
<evidence type="ECO:0000256" key="6">
    <source>
        <dbReference type="HAMAP-Rule" id="MF_00311"/>
    </source>
</evidence>
<comment type="function">
    <text evidence="6">Produces ATP from ADP in the presence of a proton gradient across the membrane.</text>
</comment>
<dbReference type="Proteomes" id="UP000563151">
    <property type="component" value="Unassembled WGS sequence"/>
</dbReference>